<evidence type="ECO:0000313" key="5">
    <source>
        <dbReference type="EMBL" id="ASG19191.1"/>
    </source>
</evidence>
<organism evidence="5 6">
    <name type="scientific">Salmonella enterica subsp. enterica serovar Macclesfield str. S-1643</name>
    <dbReference type="NCBI Taxonomy" id="1242107"/>
    <lineage>
        <taxon>Bacteria</taxon>
        <taxon>Pseudomonadati</taxon>
        <taxon>Pseudomonadota</taxon>
        <taxon>Gammaproteobacteria</taxon>
        <taxon>Enterobacterales</taxon>
        <taxon>Enterobacteriaceae</taxon>
        <taxon>Salmonella</taxon>
    </lineage>
</organism>
<protein>
    <recommendedName>
        <fullName evidence="4">Acid stress chaperone HdeB</fullName>
    </recommendedName>
</protein>
<dbReference type="GO" id="GO:0042597">
    <property type="term" value="C:periplasmic space"/>
    <property type="evidence" value="ECO:0007669"/>
    <property type="project" value="UniProtKB-SubCell"/>
</dbReference>
<evidence type="ECO:0000256" key="3">
    <source>
        <dbReference type="ARBA" id="ARBA00023186"/>
    </source>
</evidence>
<keyword evidence="1 4" id="KW-0732">Signal</keyword>
<dbReference type="GO" id="GO:0051082">
    <property type="term" value="F:unfolded protein binding"/>
    <property type="evidence" value="ECO:0007669"/>
    <property type="project" value="InterPro"/>
</dbReference>
<evidence type="ECO:0000256" key="2">
    <source>
        <dbReference type="ARBA" id="ARBA00022764"/>
    </source>
</evidence>
<keyword evidence="2 4" id="KW-0574">Periplasm</keyword>
<geneLocation type="plasmid" evidence="5">
    <name>unnamed1</name>
</geneLocation>
<dbReference type="Pfam" id="PF06411">
    <property type="entry name" value="HdeA"/>
    <property type="match status" value="1"/>
</dbReference>
<dbReference type="InterPro" id="IPR038303">
    <property type="entry name" value="HdeA/HdeB_sf"/>
</dbReference>
<gene>
    <name evidence="4" type="primary">hdeB</name>
    <name evidence="5" type="ORF">LFZ25_25660</name>
</gene>
<keyword evidence="3 4" id="KW-0143">Chaperone</keyword>
<comment type="function">
    <text evidence="4">Required for optimal acid stress protection, which is important for survival of enteric bacteria in the acidic environment of the host stomach. Exhibits a chaperone-like activity at acidic pH by preventing the aggregation of many different periplasmic proteins.</text>
</comment>
<evidence type="ECO:0000256" key="1">
    <source>
        <dbReference type="ARBA" id="ARBA00022729"/>
    </source>
</evidence>
<dbReference type="GO" id="GO:1990451">
    <property type="term" value="P:cellular stress response to acidic pH"/>
    <property type="evidence" value="ECO:0007669"/>
    <property type="project" value="UniProtKB-UniRule"/>
</dbReference>
<dbReference type="EMBL" id="CP022118">
    <property type="protein sequence ID" value="ASG19191.1"/>
    <property type="molecule type" value="Genomic_DNA"/>
</dbReference>
<feature type="signal peptide" evidence="4">
    <location>
        <begin position="1"/>
        <end position="25"/>
    </location>
</feature>
<dbReference type="HAMAP" id="MF_00947">
    <property type="entry name" value="HdeB"/>
    <property type="match status" value="1"/>
</dbReference>
<proteinExistence type="inferred from homology"/>
<dbReference type="Gene3D" id="1.10.890.10">
    <property type="entry name" value="HNS-dependent expression A"/>
    <property type="match status" value="1"/>
</dbReference>
<evidence type="ECO:0000313" key="6">
    <source>
        <dbReference type="Proteomes" id="UP000197157"/>
    </source>
</evidence>
<dbReference type="Proteomes" id="UP000197157">
    <property type="component" value="Plasmid unnamed1"/>
</dbReference>
<sequence precursor="true">MNMKKVFALTVVVMFPFTLFSNAFASQKTTSTHVNEKIPGDMTCREFIRMNPKARAPVIFWVINRNSDLKEGSFVDWREVETTMVPKMIKQCHQTPQSTLAELIHTIK</sequence>
<dbReference type="AlphaFoldDB" id="A0A241PXU4"/>
<dbReference type="InterPro" id="IPR010486">
    <property type="entry name" value="HNS-dep_expression_A/B"/>
</dbReference>
<name>A0A241PXU4_SALET</name>
<dbReference type="RefSeq" id="WP_088731552.1">
    <property type="nucleotide sequence ID" value="NZ_CP022118.1"/>
</dbReference>
<feature type="chain" id="PRO_5013414221" description="Acid stress chaperone HdeB" evidence="4">
    <location>
        <begin position="26"/>
        <end position="108"/>
    </location>
</feature>
<comment type="similarity">
    <text evidence="4">Belongs to the HdeB family.</text>
</comment>
<reference evidence="5 6" key="1">
    <citation type="submission" date="2017-06" db="EMBL/GenBank/DDBJ databases">
        <title>Salmonella reference genomes for public health.</title>
        <authorList>
            <person name="Robertson J."/>
            <person name="Yoshida C."/>
            <person name="Gurnik S."/>
            <person name="Nash J."/>
        </authorList>
    </citation>
    <scope>NUCLEOTIDE SEQUENCE [LARGE SCALE GENOMIC DNA]</scope>
    <source>
        <strain evidence="5 6">S-1643</strain>
        <plasmid evidence="6">Plasmid unnamed1</plasmid>
    </source>
</reference>
<accession>A0A241PXU4</accession>
<dbReference type="InterPro" id="IPR028623">
    <property type="entry name" value="HdeB"/>
</dbReference>
<evidence type="ECO:0000256" key="4">
    <source>
        <dbReference type="HAMAP-Rule" id="MF_00947"/>
    </source>
</evidence>
<comment type="subcellular location">
    <subcellularLocation>
        <location evidence="4">Periplasm</location>
    </subcellularLocation>
</comment>
<keyword evidence="5" id="KW-0614">Plasmid</keyword>